<name>A0A7W9A2Y4_9CAUL</name>
<dbReference type="Proteomes" id="UP000548978">
    <property type="component" value="Unassembled WGS sequence"/>
</dbReference>
<sequence>MGLSQTALAERVGVSFQQIQKYETGINRISASRLHQVAVALGAEPGSFFPTPDPSRPPVGSSAPPRRPPSPGGRLAEAFSHIPDPRARRALVVLAEALAVPSTGSTDARA</sequence>
<dbReference type="InterPro" id="IPR001387">
    <property type="entry name" value="Cro/C1-type_HTH"/>
</dbReference>
<comment type="caution">
    <text evidence="3">The sequence shown here is derived from an EMBL/GenBank/DDBJ whole genome shotgun (WGS) entry which is preliminary data.</text>
</comment>
<proteinExistence type="predicted"/>
<gene>
    <name evidence="3" type="ORF">FHS65_001214</name>
</gene>
<dbReference type="SUPFAM" id="SSF47413">
    <property type="entry name" value="lambda repressor-like DNA-binding domains"/>
    <property type="match status" value="1"/>
</dbReference>
<evidence type="ECO:0000313" key="3">
    <source>
        <dbReference type="EMBL" id="MBB5660469.1"/>
    </source>
</evidence>
<feature type="domain" description="HTH cro/C1-type" evidence="2">
    <location>
        <begin position="2"/>
        <end position="48"/>
    </location>
</feature>
<reference evidence="3 4" key="1">
    <citation type="submission" date="2020-08" db="EMBL/GenBank/DDBJ databases">
        <title>Genomic Encyclopedia of Type Strains, Phase IV (KMG-IV): sequencing the most valuable type-strain genomes for metagenomic binning, comparative biology and taxonomic classification.</title>
        <authorList>
            <person name="Goeker M."/>
        </authorList>
    </citation>
    <scope>NUCLEOTIDE SEQUENCE [LARGE SCALE GENOMIC DNA]</scope>
    <source>
        <strain evidence="3 4">DSM 24448</strain>
    </source>
</reference>
<accession>A0A7W9A2Y4</accession>
<evidence type="ECO:0000256" key="1">
    <source>
        <dbReference type="SAM" id="MobiDB-lite"/>
    </source>
</evidence>
<dbReference type="InterPro" id="IPR010982">
    <property type="entry name" value="Lambda_DNA-bd_dom_sf"/>
</dbReference>
<dbReference type="CDD" id="cd00093">
    <property type="entry name" value="HTH_XRE"/>
    <property type="match status" value="1"/>
</dbReference>
<keyword evidence="4" id="KW-1185">Reference proteome</keyword>
<dbReference type="Gene3D" id="1.10.260.40">
    <property type="entry name" value="lambda repressor-like DNA-binding domains"/>
    <property type="match status" value="1"/>
</dbReference>
<dbReference type="EMBL" id="JACIJB010000003">
    <property type="protein sequence ID" value="MBB5660469.1"/>
    <property type="molecule type" value="Genomic_DNA"/>
</dbReference>
<dbReference type="SMART" id="SM00530">
    <property type="entry name" value="HTH_XRE"/>
    <property type="match status" value="1"/>
</dbReference>
<feature type="region of interest" description="Disordered" evidence="1">
    <location>
        <begin position="44"/>
        <end position="78"/>
    </location>
</feature>
<dbReference type="PROSITE" id="PS50943">
    <property type="entry name" value="HTH_CROC1"/>
    <property type="match status" value="1"/>
</dbReference>
<organism evidence="3 4">
    <name type="scientific">Brevundimonas halotolerans</name>
    <dbReference type="NCBI Taxonomy" id="69670"/>
    <lineage>
        <taxon>Bacteria</taxon>
        <taxon>Pseudomonadati</taxon>
        <taxon>Pseudomonadota</taxon>
        <taxon>Alphaproteobacteria</taxon>
        <taxon>Caulobacterales</taxon>
        <taxon>Caulobacteraceae</taxon>
        <taxon>Brevundimonas</taxon>
    </lineage>
</organism>
<protein>
    <submittedName>
        <fullName evidence="3">Transcriptional regulator with XRE-family HTH domain</fullName>
    </submittedName>
</protein>
<dbReference type="AlphaFoldDB" id="A0A7W9A2Y4"/>
<dbReference type="Pfam" id="PF01381">
    <property type="entry name" value="HTH_3"/>
    <property type="match status" value="1"/>
</dbReference>
<evidence type="ECO:0000259" key="2">
    <source>
        <dbReference type="PROSITE" id="PS50943"/>
    </source>
</evidence>
<dbReference type="GO" id="GO:0003677">
    <property type="term" value="F:DNA binding"/>
    <property type="evidence" value="ECO:0007669"/>
    <property type="project" value="InterPro"/>
</dbReference>
<evidence type="ECO:0000313" key="4">
    <source>
        <dbReference type="Proteomes" id="UP000548978"/>
    </source>
</evidence>